<dbReference type="SUPFAM" id="SSF46689">
    <property type="entry name" value="Homeodomain-like"/>
    <property type="match status" value="1"/>
</dbReference>
<proteinExistence type="predicted"/>
<dbReference type="Gene3D" id="1.10.10.10">
    <property type="entry name" value="Winged helix-like DNA-binding domain superfamily/Winged helix DNA-binding domain"/>
    <property type="match status" value="1"/>
</dbReference>
<name>A0ABT6Q318_9PROT</name>
<protein>
    <submittedName>
        <fullName evidence="6">MurR/RpiR family transcriptional regulator</fullName>
    </submittedName>
</protein>
<dbReference type="CDD" id="cd05013">
    <property type="entry name" value="SIS_RpiR"/>
    <property type="match status" value="1"/>
</dbReference>
<dbReference type="RefSeq" id="WP_281448479.1">
    <property type="nucleotide sequence ID" value="NZ_JASBAO010000001.1"/>
</dbReference>
<keyword evidence="7" id="KW-1185">Reference proteome</keyword>
<dbReference type="InterPro" id="IPR047640">
    <property type="entry name" value="RpiR-like"/>
</dbReference>
<evidence type="ECO:0000259" key="5">
    <source>
        <dbReference type="PROSITE" id="PS51464"/>
    </source>
</evidence>
<reference evidence="6" key="1">
    <citation type="submission" date="2023-05" db="EMBL/GenBank/DDBJ databases">
        <title>Whole genome sequence of Commensalibacter sp.</title>
        <authorList>
            <person name="Charoenyingcharoen P."/>
            <person name="Yukphan P."/>
        </authorList>
    </citation>
    <scope>NUCLEOTIDE SEQUENCE</scope>
    <source>
        <strain evidence="6">TBRC 16381</strain>
    </source>
</reference>
<dbReference type="PANTHER" id="PTHR30514:SF20">
    <property type="entry name" value="TRANSCRIPTIONAL REGULATOR"/>
    <property type="match status" value="1"/>
</dbReference>
<keyword evidence="3" id="KW-0804">Transcription</keyword>
<evidence type="ECO:0000256" key="3">
    <source>
        <dbReference type="ARBA" id="ARBA00023163"/>
    </source>
</evidence>
<keyword evidence="2" id="KW-0238">DNA-binding</keyword>
<evidence type="ECO:0000313" key="6">
    <source>
        <dbReference type="EMBL" id="MDI2091383.1"/>
    </source>
</evidence>
<organism evidence="6 7">
    <name type="scientific">Commensalibacter oyaizuii</name>
    <dbReference type="NCBI Taxonomy" id="3043873"/>
    <lineage>
        <taxon>Bacteria</taxon>
        <taxon>Pseudomonadati</taxon>
        <taxon>Pseudomonadota</taxon>
        <taxon>Alphaproteobacteria</taxon>
        <taxon>Acetobacterales</taxon>
        <taxon>Acetobacteraceae</taxon>
    </lineage>
</organism>
<feature type="domain" description="HTH rpiR-type" evidence="4">
    <location>
        <begin position="22"/>
        <end position="99"/>
    </location>
</feature>
<dbReference type="EMBL" id="JASBAO010000001">
    <property type="protein sequence ID" value="MDI2091383.1"/>
    <property type="molecule type" value="Genomic_DNA"/>
</dbReference>
<dbReference type="Pfam" id="PF01380">
    <property type="entry name" value="SIS"/>
    <property type="match status" value="1"/>
</dbReference>
<feature type="domain" description="SIS" evidence="5">
    <location>
        <begin position="153"/>
        <end position="290"/>
    </location>
</feature>
<dbReference type="InterPro" id="IPR001347">
    <property type="entry name" value="SIS_dom"/>
</dbReference>
<comment type="caution">
    <text evidence="6">The sequence shown here is derived from an EMBL/GenBank/DDBJ whole genome shotgun (WGS) entry which is preliminary data.</text>
</comment>
<evidence type="ECO:0000313" key="7">
    <source>
        <dbReference type="Proteomes" id="UP001431634"/>
    </source>
</evidence>
<accession>A0ABT6Q318</accession>
<dbReference type="PROSITE" id="PS51071">
    <property type="entry name" value="HTH_RPIR"/>
    <property type="match status" value="1"/>
</dbReference>
<dbReference type="Proteomes" id="UP001431634">
    <property type="component" value="Unassembled WGS sequence"/>
</dbReference>
<evidence type="ECO:0000256" key="1">
    <source>
        <dbReference type="ARBA" id="ARBA00023015"/>
    </source>
</evidence>
<dbReference type="SUPFAM" id="SSF53697">
    <property type="entry name" value="SIS domain"/>
    <property type="match status" value="1"/>
</dbReference>
<dbReference type="InterPro" id="IPR036388">
    <property type="entry name" value="WH-like_DNA-bd_sf"/>
</dbReference>
<dbReference type="InterPro" id="IPR046348">
    <property type="entry name" value="SIS_dom_sf"/>
</dbReference>
<keyword evidence="1" id="KW-0805">Transcription regulation</keyword>
<dbReference type="Pfam" id="PF01418">
    <property type="entry name" value="HTH_6"/>
    <property type="match status" value="1"/>
</dbReference>
<dbReference type="InterPro" id="IPR035472">
    <property type="entry name" value="RpiR-like_SIS"/>
</dbReference>
<dbReference type="InterPro" id="IPR000281">
    <property type="entry name" value="HTH_RpiR"/>
</dbReference>
<dbReference type="PANTHER" id="PTHR30514">
    <property type="entry name" value="GLUCOKINASE"/>
    <property type="match status" value="1"/>
</dbReference>
<evidence type="ECO:0000259" key="4">
    <source>
        <dbReference type="PROSITE" id="PS51071"/>
    </source>
</evidence>
<dbReference type="PROSITE" id="PS51464">
    <property type="entry name" value="SIS"/>
    <property type="match status" value="1"/>
</dbReference>
<gene>
    <name evidence="6" type="ORF">QJV27_08375</name>
</gene>
<dbReference type="Gene3D" id="3.40.50.10490">
    <property type="entry name" value="Glucose-6-phosphate isomerase like protein, domain 1"/>
    <property type="match status" value="1"/>
</dbReference>
<evidence type="ECO:0000256" key="2">
    <source>
        <dbReference type="ARBA" id="ARBA00023125"/>
    </source>
</evidence>
<dbReference type="InterPro" id="IPR009057">
    <property type="entry name" value="Homeodomain-like_sf"/>
</dbReference>
<sequence length="292" mass="32851">MKKVVVKKSAQNVSTLLPDNFHDLHQLILERKDSFPKRLIQIAEFLISTPSYTIAFGKITEIAKEAGVQPSALVRFAKNIGYSGFSELQAIFRDHASRFWPDYSERIQNIDQHTSSCNDLTNPKALLRGFIESAHHSIDILEHNMDYQRLDEIVNLLADAETICFIGAERLYSVVVYMTYIFRRAGIRCEYANDAGSFARNQIDLLSKNDVVLAMSYTPYASRTLELVFHAADLGIPIAAITDSSFSPLVHKSTTWLEVTEANYAGFRSLTATFSLASMLAVAISQKRMKKI</sequence>